<dbReference type="InterPro" id="IPR052523">
    <property type="entry name" value="Trichothecene_AcTrans"/>
</dbReference>
<dbReference type="Gene3D" id="3.40.630.30">
    <property type="match status" value="1"/>
</dbReference>
<dbReference type="InterPro" id="IPR016181">
    <property type="entry name" value="Acyl_CoA_acyltransferase"/>
</dbReference>
<keyword evidence="2" id="KW-1185">Reference proteome</keyword>
<dbReference type="PANTHER" id="PTHR42791:SF1">
    <property type="entry name" value="N-ACETYLTRANSFERASE DOMAIN-CONTAINING PROTEIN"/>
    <property type="match status" value="1"/>
</dbReference>
<organism evidence="1 2">
    <name type="scientific">Anaerocolumna sedimenticola</name>
    <dbReference type="NCBI Taxonomy" id="2696063"/>
    <lineage>
        <taxon>Bacteria</taxon>
        <taxon>Bacillati</taxon>
        <taxon>Bacillota</taxon>
        <taxon>Clostridia</taxon>
        <taxon>Lachnospirales</taxon>
        <taxon>Lachnospiraceae</taxon>
        <taxon>Anaerocolumna</taxon>
    </lineage>
</organism>
<reference evidence="1 2" key="1">
    <citation type="submission" date="2020-01" db="EMBL/GenBank/DDBJ databases">
        <title>Genome analysis of Anaerocolumna sp. CBA3638.</title>
        <authorList>
            <person name="Kim J."/>
            <person name="Roh S.W."/>
        </authorList>
    </citation>
    <scope>NUCLEOTIDE SEQUENCE [LARGE SCALE GENOMIC DNA]</scope>
    <source>
        <strain evidence="1 2">CBA3638</strain>
    </source>
</reference>
<evidence type="ECO:0000313" key="2">
    <source>
        <dbReference type="Proteomes" id="UP000464314"/>
    </source>
</evidence>
<dbReference type="KEGG" id="anr:Ana3638_19170"/>
<keyword evidence="1" id="KW-0808">Transferase</keyword>
<protein>
    <submittedName>
        <fullName evidence="1">GNAT family N-acetyltransferase</fullName>
    </submittedName>
</protein>
<dbReference type="EMBL" id="CP048000">
    <property type="protein sequence ID" value="QHQ62636.1"/>
    <property type="molecule type" value="Genomic_DNA"/>
</dbReference>
<proteinExistence type="predicted"/>
<dbReference type="PANTHER" id="PTHR42791">
    <property type="entry name" value="GNAT FAMILY ACETYLTRANSFERASE"/>
    <property type="match status" value="1"/>
</dbReference>
<dbReference type="SUPFAM" id="SSF55729">
    <property type="entry name" value="Acyl-CoA N-acyltransferases (Nat)"/>
    <property type="match status" value="1"/>
</dbReference>
<gene>
    <name evidence="1" type="ORF">Ana3638_19170</name>
</gene>
<dbReference type="Proteomes" id="UP000464314">
    <property type="component" value="Chromosome"/>
</dbReference>
<evidence type="ECO:0000313" key="1">
    <source>
        <dbReference type="EMBL" id="QHQ62636.1"/>
    </source>
</evidence>
<dbReference type="RefSeq" id="WP_161839459.1">
    <property type="nucleotide sequence ID" value="NZ_CP048000.1"/>
</dbReference>
<name>A0A6P1TSB8_9FIRM</name>
<accession>A0A6P1TSB8</accession>
<dbReference type="GO" id="GO:0016740">
    <property type="term" value="F:transferase activity"/>
    <property type="evidence" value="ECO:0007669"/>
    <property type="project" value="UniProtKB-KW"/>
</dbReference>
<sequence length="204" mass="23940">MIRISKEHFDSIAKLLTDCFMEDQLVIKQTKGIENPKEFLHNLFFLQIHVFHKTCEMYCLDDNLNSVIIGYEKNKYKPLKVLILSILSQFKLSRLLKSSDFKLYSQNLKDTSKSINLKWQKEFIKGNYYRLEVIAIAENNRKKGIFRALITPIIDYCKEISIPIVLETTTPENVPIYQHFGFELVKTIPEKGTGFCQYCFIKQP</sequence>
<dbReference type="AlphaFoldDB" id="A0A6P1TSB8"/>